<feature type="domain" description="TonB-dependent receptor plug" evidence="12">
    <location>
        <begin position="150"/>
        <end position="228"/>
    </location>
</feature>
<dbReference type="PANTHER" id="PTHR30069:SF29">
    <property type="entry name" value="HEMOGLOBIN AND HEMOGLOBIN-HAPTOGLOBIN-BINDING PROTEIN 1-RELATED"/>
    <property type="match status" value="1"/>
</dbReference>
<protein>
    <submittedName>
        <fullName evidence="13">Outer membrane receptor protein involved in Fe transport</fullName>
    </submittedName>
</protein>
<dbReference type="SUPFAM" id="SSF56935">
    <property type="entry name" value="Porins"/>
    <property type="match status" value="1"/>
</dbReference>
<evidence type="ECO:0000256" key="9">
    <source>
        <dbReference type="ARBA" id="ARBA00023237"/>
    </source>
</evidence>
<proteinExistence type="inferred from homology"/>
<dbReference type="InterPro" id="IPR036942">
    <property type="entry name" value="Beta-barrel_TonB_sf"/>
</dbReference>
<dbReference type="RefSeq" id="WP_130287311.1">
    <property type="nucleotide sequence ID" value="NZ_SGXE01000003.1"/>
</dbReference>
<dbReference type="InterPro" id="IPR012910">
    <property type="entry name" value="Plug_dom"/>
</dbReference>
<dbReference type="OrthoDB" id="9803050at2"/>
<evidence type="ECO:0000313" key="14">
    <source>
        <dbReference type="Proteomes" id="UP000292262"/>
    </source>
</evidence>
<dbReference type="EMBL" id="SGXE01000003">
    <property type="protein sequence ID" value="RZS92639.1"/>
    <property type="molecule type" value="Genomic_DNA"/>
</dbReference>
<evidence type="ECO:0000259" key="12">
    <source>
        <dbReference type="Pfam" id="PF07715"/>
    </source>
</evidence>
<evidence type="ECO:0000256" key="4">
    <source>
        <dbReference type="ARBA" id="ARBA00022692"/>
    </source>
</evidence>
<organism evidence="13 14">
    <name type="scientific">Aquimarina brevivitae</name>
    <dbReference type="NCBI Taxonomy" id="323412"/>
    <lineage>
        <taxon>Bacteria</taxon>
        <taxon>Pseudomonadati</taxon>
        <taxon>Bacteroidota</taxon>
        <taxon>Flavobacteriia</taxon>
        <taxon>Flavobacteriales</taxon>
        <taxon>Flavobacteriaceae</taxon>
        <taxon>Aquimarina</taxon>
    </lineage>
</organism>
<dbReference type="AlphaFoldDB" id="A0A4V2F5F5"/>
<dbReference type="Pfam" id="PF00593">
    <property type="entry name" value="TonB_dep_Rec_b-barrel"/>
    <property type="match status" value="1"/>
</dbReference>
<dbReference type="InterPro" id="IPR000531">
    <property type="entry name" value="Beta-barrel_TonB"/>
</dbReference>
<dbReference type="Gene3D" id="2.40.170.20">
    <property type="entry name" value="TonB-dependent receptor, beta-barrel domain"/>
    <property type="match status" value="1"/>
</dbReference>
<keyword evidence="4" id="KW-0812">Transmembrane</keyword>
<dbReference type="SUPFAM" id="SSF49464">
    <property type="entry name" value="Carboxypeptidase regulatory domain-like"/>
    <property type="match status" value="1"/>
</dbReference>
<dbReference type="InterPro" id="IPR037066">
    <property type="entry name" value="Plug_dom_sf"/>
</dbReference>
<dbReference type="GO" id="GO:0015344">
    <property type="term" value="F:siderophore uptake transmembrane transporter activity"/>
    <property type="evidence" value="ECO:0007669"/>
    <property type="project" value="TreeGrafter"/>
</dbReference>
<dbReference type="Gene3D" id="2.170.130.10">
    <property type="entry name" value="TonB-dependent receptor, plug domain"/>
    <property type="match status" value="1"/>
</dbReference>
<dbReference type="GO" id="GO:0044718">
    <property type="term" value="P:siderophore transmembrane transport"/>
    <property type="evidence" value="ECO:0007669"/>
    <property type="project" value="TreeGrafter"/>
</dbReference>
<keyword evidence="6 10" id="KW-0798">TonB box</keyword>
<keyword evidence="8 13" id="KW-0675">Receptor</keyword>
<keyword evidence="9" id="KW-0998">Cell outer membrane</keyword>
<keyword evidence="7 10" id="KW-0472">Membrane</keyword>
<name>A0A4V2F5F5_9FLAO</name>
<dbReference type="Gene3D" id="2.60.40.1120">
    <property type="entry name" value="Carboxypeptidase-like, regulatory domain"/>
    <property type="match status" value="1"/>
</dbReference>
<evidence type="ECO:0000256" key="3">
    <source>
        <dbReference type="ARBA" id="ARBA00022452"/>
    </source>
</evidence>
<reference evidence="13 14" key="1">
    <citation type="submission" date="2019-02" db="EMBL/GenBank/DDBJ databases">
        <title>Genomic Encyclopedia of Type Strains, Phase IV (KMG-IV): sequencing the most valuable type-strain genomes for metagenomic binning, comparative biology and taxonomic classification.</title>
        <authorList>
            <person name="Goeker M."/>
        </authorList>
    </citation>
    <scope>NUCLEOTIDE SEQUENCE [LARGE SCALE GENOMIC DNA]</scope>
    <source>
        <strain evidence="13 14">DSM 17196</strain>
    </source>
</reference>
<gene>
    <name evidence="13" type="ORF">EV197_2777</name>
</gene>
<comment type="similarity">
    <text evidence="10">Belongs to the TonB-dependent receptor family.</text>
</comment>
<accession>A0A4V2F5F5</accession>
<evidence type="ECO:0000256" key="5">
    <source>
        <dbReference type="ARBA" id="ARBA00022729"/>
    </source>
</evidence>
<comment type="caution">
    <text evidence="13">The sequence shown here is derived from an EMBL/GenBank/DDBJ whole genome shotgun (WGS) entry which is preliminary data.</text>
</comment>
<evidence type="ECO:0000256" key="10">
    <source>
        <dbReference type="RuleBase" id="RU003357"/>
    </source>
</evidence>
<dbReference type="PANTHER" id="PTHR30069">
    <property type="entry name" value="TONB-DEPENDENT OUTER MEMBRANE RECEPTOR"/>
    <property type="match status" value="1"/>
</dbReference>
<comment type="subcellular location">
    <subcellularLocation>
        <location evidence="1">Cell outer membrane</location>
        <topology evidence="1">Multi-pass membrane protein</topology>
    </subcellularLocation>
</comment>
<evidence type="ECO:0000256" key="6">
    <source>
        <dbReference type="ARBA" id="ARBA00023077"/>
    </source>
</evidence>
<evidence type="ECO:0000256" key="8">
    <source>
        <dbReference type="ARBA" id="ARBA00023170"/>
    </source>
</evidence>
<feature type="domain" description="TonB-dependent receptor-like beta-barrel" evidence="11">
    <location>
        <begin position="294"/>
        <end position="756"/>
    </location>
</feature>
<evidence type="ECO:0000256" key="2">
    <source>
        <dbReference type="ARBA" id="ARBA00022448"/>
    </source>
</evidence>
<sequence>MITSKKLNPKTFLYLVTFLLSCIGLSQEKHTISGVITEKNSNETLIGVNVLFPEINKGSVTNEYGFYSITLPEGTYNLQISYLGFQEINKEIELTSDLKLNFKLEEASEMLDEVVITENVEKVDIRNPQMSMNQLTSGTIKQIPVVLGEADVVKSILLLPGVTSGGEGASGFNVRGGAVDQNLILLDEATIFNSSHLFGFFSVFNPDAIKDLKLYKGGIPARYGGRASSVLDIYQKEGNSNRFSMNGGLGAVASRLLLEGPIVKERGAFLVGGRASYAHLFLPLFDNDNIAYFYDLNTKLNYKINDNNSIYLSGYFGRDVFGINESFENIYGNSVLNLRWNHLFSDRLFSNLSLIYSDYFYGLVLDFVGFEWDSGIRNFNLKYDLKHYISDSFQLNYGLNNIYFRFNPGEIRPNRPDSGITRDKLIDKYANEFAVYVDAEHRLNEKLKLQYGVRLSNFIRLGQNELNLYTDNRAVLFNDEFQIYQSADPIGIETYDQSDVIETFTNIEPRFALSYLLNDNTSIKASYNRMTQYLHLLSNTNSPTPLDVWTPSGKYIKPQLLDQYALGYFKNINNQYSIESEVFYKEIQNRIDYIDGADLIANDAIEQVILNGEARAYGLELLVRKSEGDFKGWLAYTLSKSEQRTPGRTANETGINNSRWYNTPYDKTHDISFNGSYDLNEKWQFGANFVFQTGQPTNYPTGQFEYQGVVVPVYDAPRNSERLPAYHRIDLSATLTPRKNKNRKWNSQWVFSIYNLYNRRNAASITFRENDQTFVNEAVRTSIFGIIPAVTYNFKF</sequence>
<keyword evidence="5" id="KW-0732">Signal</keyword>
<evidence type="ECO:0000256" key="1">
    <source>
        <dbReference type="ARBA" id="ARBA00004571"/>
    </source>
</evidence>
<dbReference type="PROSITE" id="PS51257">
    <property type="entry name" value="PROKAR_LIPOPROTEIN"/>
    <property type="match status" value="1"/>
</dbReference>
<evidence type="ECO:0000259" key="11">
    <source>
        <dbReference type="Pfam" id="PF00593"/>
    </source>
</evidence>
<keyword evidence="14" id="KW-1185">Reference proteome</keyword>
<dbReference type="GO" id="GO:0009279">
    <property type="term" value="C:cell outer membrane"/>
    <property type="evidence" value="ECO:0007669"/>
    <property type="project" value="UniProtKB-SubCell"/>
</dbReference>
<keyword evidence="2" id="KW-0813">Transport</keyword>
<dbReference type="Proteomes" id="UP000292262">
    <property type="component" value="Unassembled WGS sequence"/>
</dbReference>
<dbReference type="Pfam" id="PF07715">
    <property type="entry name" value="Plug"/>
    <property type="match status" value="1"/>
</dbReference>
<evidence type="ECO:0000256" key="7">
    <source>
        <dbReference type="ARBA" id="ARBA00023136"/>
    </source>
</evidence>
<dbReference type="InterPro" id="IPR039426">
    <property type="entry name" value="TonB-dep_rcpt-like"/>
</dbReference>
<dbReference type="Pfam" id="PF13715">
    <property type="entry name" value="CarbopepD_reg_2"/>
    <property type="match status" value="1"/>
</dbReference>
<keyword evidence="3" id="KW-1134">Transmembrane beta strand</keyword>
<evidence type="ECO:0000313" key="13">
    <source>
        <dbReference type="EMBL" id="RZS92639.1"/>
    </source>
</evidence>
<dbReference type="InterPro" id="IPR008969">
    <property type="entry name" value="CarboxyPept-like_regulatory"/>
</dbReference>